<dbReference type="PROSITE" id="PS51902">
    <property type="entry name" value="CLPX_ZB"/>
    <property type="match status" value="1"/>
</dbReference>
<dbReference type="GO" id="GO:0006457">
    <property type="term" value="P:protein folding"/>
    <property type="evidence" value="ECO:0007669"/>
    <property type="project" value="UniProtKB-UniRule"/>
</dbReference>
<feature type="compositionally biased region" description="Basic residues" evidence="2">
    <location>
        <begin position="477"/>
        <end position="487"/>
    </location>
</feature>
<comment type="similarity">
    <text evidence="1">Belongs to the ClpX chaperone family.</text>
</comment>
<protein>
    <recommendedName>
        <fullName evidence="3">ClpX-type ZB domain-containing protein</fullName>
    </recommendedName>
</protein>
<keyword evidence="5" id="KW-1185">Reference proteome</keyword>
<feature type="binding site" evidence="1">
    <location>
        <position position="208"/>
    </location>
    <ligand>
        <name>Zn(2+)</name>
        <dbReference type="ChEBI" id="CHEBI:29105"/>
    </ligand>
</feature>
<dbReference type="GO" id="GO:0046983">
    <property type="term" value="F:protein dimerization activity"/>
    <property type="evidence" value="ECO:0007669"/>
    <property type="project" value="UniProtKB-UniRule"/>
</dbReference>
<keyword evidence="1" id="KW-0862">Zinc</keyword>
<dbReference type="InterPro" id="IPR010603">
    <property type="entry name" value="Znf_CppX_C4"/>
</dbReference>
<evidence type="ECO:0000313" key="4">
    <source>
        <dbReference type="EMBL" id="TQF12960.1"/>
    </source>
</evidence>
<dbReference type="SUPFAM" id="SSF52540">
    <property type="entry name" value="P-loop containing nucleoside triphosphate hydrolases"/>
    <property type="match status" value="1"/>
</dbReference>
<dbReference type="GO" id="GO:0008270">
    <property type="term" value="F:zinc ion binding"/>
    <property type="evidence" value="ECO:0007669"/>
    <property type="project" value="UniProtKB-UniRule"/>
</dbReference>
<dbReference type="Gene3D" id="6.20.220.10">
    <property type="entry name" value="ClpX chaperone, C4-type zinc finger domain"/>
    <property type="match status" value="1"/>
</dbReference>
<dbReference type="Pfam" id="PF06689">
    <property type="entry name" value="zf-C4_ClpX"/>
    <property type="match status" value="1"/>
</dbReference>
<sequence length="487" mass="51587">MRDVESQPTGKSPELAAWVLDTEVSEDLQRLEAQLARVAASVDPGASEGQKLHPARSAASVDPGDSKGLEFLSAQSEASVESGGSKGLEFLVGRSAASAESTPRGTVPSVARDALPSRGSEFVRAERPPGAVDEQLFESRWRPGSPEGEEPFGDGLLAPTGQSDARDSDVEAFAAHASEDDTTPRRRRGPRIIERGPARADAALDAWCSFCCRPRAEVGDLVAGPAGAFICKACLTESASLLGDVSPVPLPTRPRSPVRASAAMDFVGQPDVRSSMERALQSGSRCVLLVGAEGWGKSVLLQMLQRQGRGAITPVASLAEDSSASPLFVEDVDRLSTEHQAALSVFLARESRPSVVLSARGLAPEPGKLSLRGGEERLLVPTTEALSRAVRGVIPVSILEHVQVLLSLHPPTREDYVEMARARLALRAPGTSLSDSVLSAFAAEAERSPRAGHELQALLQRVPPGTWELENVTKPTPPRKGRRKGTS</sequence>
<dbReference type="EMBL" id="VIFM01000118">
    <property type="protein sequence ID" value="TQF12960.1"/>
    <property type="molecule type" value="Genomic_DNA"/>
</dbReference>
<keyword evidence="1" id="KW-0143">Chaperone</keyword>
<dbReference type="AlphaFoldDB" id="A0A540WVK7"/>
<feature type="region of interest" description="Disordered" evidence="2">
    <location>
        <begin position="466"/>
        <end position="487"/>
    </location>
</feature>
<comment type="caution">
    <text evidence="4">The sequence shown here is derived from an EMBL/GenBank/DDBJ whole genome shotgun (WGS) entry which is preliminary data.</text>
</comment>
<dbReference type="InterPro" id="IPR027417">
    <property type="entry name" value="P-loop_NTPase"/>
</dbReference>
<name>A0A540WVK7_9BACT</name>
<feature type="domain" description="ClpX-type ZB" evidence="3">
    <location>
        <begin position="194"/>
        <end position="250"/>
    </location>
</feature>
<dbReference type="InterPro" id="IPR038366">
    <property type="entry name" value="Znf_CppX_C4_sf"/>
</dbReference>
<accession>A0A540WVK7</accession>
<reference evidence="4 5" key="1">
    <citation type="submission" date="2019-06" db="EMBL/GenBank/DDBJ databases">
        <authorList>
            <person name="Livingstone P."/>
            <person name="Whitworth D."/>
        </authorList>
    </citation>
    <scope>NUCLEOTIDE SEQUENCE [LARGE SCALE GENOMIC DNA]</scope>
    <source>
        <strain evidence="4 5">AM401</strain>
    </source>
</reference>
<gene>
    <name evidence="4" type="ORF">FJV41_26365</name>
</gene>
<feature type="binding site" evidence="1">
    <location>
        <position position="231"/>
    </location>
    <ligand>
        <name>Zn(2+)</name>
        <dbReference type="ChEBI" id="CHEBI:29105"/>
    </ligand>
</feature>
<feature type="region of interest" description="Disordered" evidence="2">
    <location>
        <begin position="40"/>
        <end position="167"/>
    </location>
</feature>
<organism evidence="4 5">
    <name type="scientific">Myxococcus llanfairpwllgwyngyllgogerychwyrndrobwllllantysiliogogogochensis</name>
    <dbReference type="NCBI Taxonomy" id="2590453"/>
    <lineage>
        <taxon>Bacteria</taxon>
        <taxon>Pseudomonadati</taxon>
        <taxon>Myxococcota</taxon>
        <taxon>Myxococcia</taxon>
        <taxon>Myxococcales</taxon>
        <taxon>Cystobacterineae</taxon>
        <taxon>Myxococcaceae</taxon>
        <taxon>Myxococcus</taxon>
    </lineage>
</organism>
<proteinExistence type="inferred from homology"/>
<feature type="binding site" evidence="1">
    <location>
        <position position="234"/>
    </location>
    <ligand>
        <name>Zn(2+)</name>
        <dbReference type="ChEBI" id="CHEBI:29105"/>
    </ligand>
</feature>
<evidence type="ECO:0000256" key="1">
    <source>
        <dbReference type="PROSITE-ProRule" id="PRU01250"/>
    </source>
</evidence>
<evidence type="ECO:0000259" key="3">
    <source>
        <dbReference type="PROSITE" id="PS51902"/>
    </source>
</evidence>
<keyword evidence="1" id="KW-0479">Metal-binding</keyword>
<feature type="binding site" evidence="1">
    <location>
        <position position="211"/>
    </location>
    <ligand>
        <name>Zn(2+)</name>
        <dbReference type="ChEBI" id="CHEBI:29105"/>
    </ligand>
</feature>
<dbReference type="SMART" id="SM00994">
    <property type="entry name" value="zf-C4_ClpX"/>
    <property type="match status" value="1"/>
</dbReference>
<evidence type="ECO:0000313" key="5">
    <source>
        <dbReference type="Proteomes" id="UP000315369"/>
    </source>
</evidence>
<dbReference type="OrthoDB" id="5381486at2"/>
<evidence type="ECO:0000256" key="2">
    <source>
        <dbReference type="SAM" id="MobiDB-lite"/>
    </source>
</evidence>
<dbReference type="InterPro" id="IPR059188">
    <property type="entry name" value="Znf_CLPX-like"/>
</dbReference>
<dbReference type="Proteomes" id="UP000315369">
    <property type="component" value="Unassembled WGS sequence"/>
</dbReference>
<dbReference type="GO" id="GO:0051082">
    <property type="term" value="F:unfolded protein binding"/>
    <property type="evidence" value="ECO:0007669"/>
    <property type="project" value="UniProtKB-UniRule"/>
</dbReference>